<sequence>MKDSLNAHETIEIEGSDEKDDPDDEDYVDDADADSDTLSRTSATGRKLLSSFGPSDEDDETPKPKTKSSSKRARSLSASSSDVSTDYSSKPPRTPSKRLCSSQSGSSAKSKRSRSGSDRTKSPLAMKKYLALTKSELAEIEIPTRCVVSWHRRGIRTRLSQVKDVAEKQTPVLFYYAPRMTEIVYLKDRWMHMEKSYRKLMSTKPWKEMYSNRVKPLYFHERKKLAPVATRLLDEHVAYMRKHARAFYEILHCPRHSIGNDPSVAKRSAVHARGDLVLSEPERDRLDLAELPD</sequence>
<dbReference type="OrthoDB" id="89340at2759"/>
<name>A0A2P4Y0H4_9STRA</name>
<feature type="compositionally biased region" description="Basic residues" evidence="1">
    <location>
        <begin position="64"/>
        <end position="74"/>
    </location>
</feature>
<gene>
    <name evidence="2" type="ORF">PHPALM_12146</name>
</gene>
<keyword evidence="3" id="KW-1185">Reference proteome</keyword>
<dbReference type="AlphaFoldDB" id="A0A2P4Y0H4"/>
<feature type="region of interest" description="Disordered" evidence="1">
    <location>
        <begin position="1"/>
        <end position="122"/>
    </location>
</feature>
<evidence type="ECO:0000313" key="2">
    <source>
        <dbReference type="EMBL" id="POM71304.1"/>
    </source>
</evidence>
<dbReference type="EMBL" id="NCKW01006535">
    <property type="protein sequence ID" value="POM71304.1"/>
    <property type="molecule type" value="Genomic_DNA"/>
</dbReference>
<accession>A0A2P4Y0H4</accession>
<feature type="compositionally biased region" description="Basic and acidic residues" evidence="1">
    <location>
        <begin position="1"/>
        <end position="11"/>
    </location>
</feature>
<protein>
    <submittedName>
        <fullName evidence="2">Uncharacterized protein</fullName>
    </submittedName>
</protein>
<evidence type="ECO:0000256" key="1">
    <source>
        <dbReference type="SAM" id="MobiDB-lite"/>
    </source>
</evidence>
<organism evidence="2 3">
    <name type="scientific">Phytophthora palmivora</name>
    <dbReference type="NCBI Taxonomy" id="4796"/>
    <lineage>
        <taxon>Eukaryota</taxon>
        <taxon>Sar</taxon>
        <taxon>Stramenopiles</taxon>
        <taxon>Oomycota</taxon>
        <taxon>Peronosporomycetes</taxon>
        <taxon>Peronosporales</taxon>
        <taxon>Peronosporaceae</taxon>
        <taxon>Phytophthora</taxon>
    </lineage>
</organism>
<proteinExistence type="predicted"/>
<feature type="compositionally biased region" description="Low complexity" evidence="1">
    <location>
        <begin position="75"/>
        <end position="90"/>
    </location>
</feature>
<dbReference type="Proteomes" id="UP000237271">
    <property type="component" value="Unassembled WGS sequence"/>
</dbReference>
<comment type="caution">
    <text evidence="2">The sequence shown here is derived from an EMBL/GenBank/DDBJ whole genome shotgun (WGS) entry which is preliminary data.</text>
</comment>
<evidence type="ECO:0000313" key="3">
    <source>
        <dbReference type="Proteomes" id="UP000237271"/>
    </source>
</evidence>
<feature type="compositionally biased region" description="Acidic residues" evidence="1">
    <location>
        <begin position="12"/>
        <end position="35"/>
    </location>
</feature>
<reference evidence="2 3" key="1">
    <citation type="journal article" date="2017" name="Genome Biol. Evol.">
        <title>Phytophthora megakarya and P. palmivora, closely related causal agents of cacao black pod rot, underwent increases in genome sizes and gene numbers by different mechanisms.</title>
        <authorList>
            <person name="Ali S.S."/>
            <person name="Shao J."/>
            <person name="Lary D.J."/>
            <person name="Kronmiller B."/>
            <person name="Shen D."/>
            <person name="Strem M.D."/>
            <person name="Amoako-Attah I."/>
            <person name="Akrofi A.Y."/>
            <person name="Begoude B.A."/>
            <person name="Ten Hoopen G.M."/>
            <person name="Coulibaly K."/>
            <person name="Kebe B.I."/>
            <person name="Melnick R.L."/>
            <person name="Guiltinan M.J."/>
            <person name="Tyler B.M."/>
            <person name="Meinhardt L.W."/>
            <person name="Bailey B.A."/>
        </authorList>
    </citation>
    <scope>NUCLEOTIDE SEQUENCE [LARGE SCALE GENOMIC DNA]</scope>
    <source>
        <strain evidence="3">sbr112.9</strain>
    </source>
</reference>